<sequence>MSAQKAAVVLAGSEASIAACLPRRAYCIVVGRPEPAGGFTAMADGALRSRWPNSTDGALSQMHGALNVLPVFQT</sequence>
<evidence type="ECO:0000313" key="2">
    <source>
        <dbReference type="Proteomes" id="UP000494205"/>
    </source>
</evidence>
<proteinExistence type="predicted"/>
<evidence type="ECO:0000313" key="1">
    <source>
        <dbReference type="EMBL" id="CAB3694788.1"/>
    </source>
</evidence>
<dbReference type="AlphaFoldDB" id="A0A6J5B8S1"/>
<reference evidence="1 2" key="1">
    <citation type="submission" date="2020-04" db="EMBL/GenBank/DDBJ databases">
        <authorList>
            <person name="De Canck E."/>
        </authorList>
    </citation>
    <scope>NUCLEOTIDE SEQUENCE [LARGE SCALE GENOMIC DNA]</scope>
    <source>
        <strain evidence="1 2">LMG 27174</strain>
    </source>
</reference>
<accession>A0A6J5B8S1</accession>
<gene>
    <name evidence="1" type="ORF">LMG27174_03357</name>
</gene>
<organism evidence="1 2">
    <name type="scientific">Paraburkholderia rhynchosiae</name>
    <dbReference type="NCBI Taxonomy" id="487049"/>
    <lineage>
        <taxon>Bacteria</taxon>
        <taxon>Pseudomonadati</taxon>
        <taxon>Pseudomonadota</taxon>
        <taxon>Betaproteobacteria</taxon>
        <taxon>Burkholderiales</taxon>
        <taxon>Burkholderiaceae</taxon>
        <taxon>Paraburkholderia</taxon>
    </lineage>
</organism>
<name>A0A6J5B8S1_9BURK</name>
<protein>
    <submittedName>
        <fullName evidence="1">Uncharacterized protein</fullName>
    </submittedName>
</protein>
<dbReference type="Proteomes" id="UP000494205">
    <property type="component" value="Unassembled WGS sequence"/>
</dbReference>
<dbReference type="EMBL" id="CADIJZ010000011">
    <property type="protein sequence ID" value="CAB3694788.1"/>
    <property type="molecule type" value="Genomic_DNA"/>
</dbReference>